<dbReference type="Gene3D" id="3.90.550.10">
    <property type="entry name" value="Spore Coat Polysaccharide Biosynthesis Protein SpsA, Chain A"/>
    <property type="match status" value="1"/>
</dbReference>
<keyword evidence="3" id="KW-1185">Reference proteome</keyword>
<dbReference type="InterPro" id="IPR001173">
    <property type="entry name" value="Glyco_trans_2-like"/>
</dbReference>
<evidence type="ECO:0000259" key="1">
    <source>
        <dbReference type="Pfam" id="PF00535"/>
    </source>
</evidence>
<keyword evidence="2" id="KW-0808">Transferase</keyword>
<protein>
    <submittedName>
        <fullName evidence="2">Glycosyltransferase, GT2 family</fullName>
    </submittedName>
</protein>
<feature type="domain" description="Glycosyltransferase 2-like" evidence="1">
    <location>
        <begin position="205"/>
        <end position="365"/>
    </location>
</feature>
<dbReference type="AlphaFoldDB" id="A0A1I2L6Y8"/>
<accession>A0A1I2L6Y8</accession>
<dbReference type="SUPFAM" id="SSF53448">
    <property type="entry name" value="Nucleotide-diphospho-sugar transferases"/>
    <property type="match status" value="1"/>
</dbReference>
<dbReference type="Pfam" id="PF00535">
    <property type="entry name" value="Glycos_transf_2"/>
    <property type="match status" value="1"/>
</dbReference>
<dbReference type="PANTHER" id="PTHR43685">
    <property type="entry name" value="GLYCOSYLTRANSFERASE"/>
    <property type="match status" value="1"/>
</dbReference>
<dbReference type="InterPro" id="IPR050834">
    <property type="entry name" value="Glycosyltransf_2"/>
</dbReference>
<dbReference type="PANTHER" id="PTHR43685:SF3">
    <property type="entry name" value="SLR2126 PROTEIN"/>
    <property type="match status" value="1"/>
</dbReference>
<evidence type="ECO:0000313" key="2">
    <source>
        <dbReference type="EMBL" id="SFF74250.1"/>
    </source>
</evidence>
<reference evidence="3" key="1">
    <citation type="submission" date="2016-10" db="EMBL/GenBank/DDBJ databases">
        <authorList>
            <person name="Varghese N."/>
            <person name="Submissions S."/>
        </authorList>
    </citation>
    <scope>NUCLEOTIDE SEQUENCE [LARGE SCALE GENOMIC DNA]</scope>
    <source>
        <strain evidence="3">DSM 23515</strain>
    </source>
</reference>
<sequence length="510" mass="60082">MELKQYQTKDGEYLLYTGEPDFNLLEDLVSGPGDLWHSSLTQGYQDIFPELVYQTAVFWFYLNDLPNLNYSVNWRINPHSFVVRKKSWEFFNGFSEEYFSVSTAALDLGYRMLRFGGAVPLFVDGLFSSENNDPIISAEDRYLFFLKNFKKRHSWYMYLRESVTAPIREFRSYNKSRGKEFKKHNSVSFHSRPLTNLIGKPTVDVIIPTMFRQDYTLQLLEDYKHQTYLPKRVIVVDATPKEERDISLYKKSDYPFELIIKWQKSKGSCKARNEAIELCRSDYIIFADDDTRVLSDFVENHLRFLQTYKVEGCTGLDIQASDYRQDLDDLRRILKGKGRERYKAGAAQTFNNANSCVKREWVEEIKGNDINFDGGYGEDADFGFRLIKNGMLLMFNPYSVNLHLKPPSGGYRFWGMQSSVLGKKRKRQPWELDKPVGKIRPVPSPTILYGILKHFKPEQVKEYKKRYLFLYLLKDFKKTPLRFLNLPFKILQFNKAMFYAQNLLKRGERF</sequence>
<dbReference type="EMBL" id="FOOH01000007">
    <property type="protein sequence ID" value="SFF74250.1"/>
    <property type="molecule type" value="Genomic_DNA"/>
</dbReference>
<gene>
    <name evidence="2" type="ORF">SAMN04488033_10765</name>
</gene>
<name>A0A1I2L6Y8_9FLAO</name>
<organism evidence="2 3">
    <name type="scientific">Salegentibacter agarivorans</name>
    <dbReference type="NCBI Taxonomy" id="345907"/>
    <lineage>
        <taxon>Bacteria</taxon>
        <taxon>Pseudomonadati</taxon>
        <taxon>Bacteroidota</taxon>
        <taxon>Flavobacteriia</taxon>
        <taxon>Flavobacteriales</taxon>
        <taxon>Flavobacteriaceae</taxon>
        <taxon>Salegentibacter</taxon>
    </lineage>
</organism>
<proteinExistence type="predicted"/>
<dbReference type="Proteomes" id="UP000199116">
    <property type="component" value="Unassembled WGS sequence"/>
</dbReference>
<dbReference type="RefSeq" id="WP_075327923.1">
    <property type="nucleotide sequence ID" value="NZ_FOOH01000007.1"/>
</dbReference>
<evidence type="ECO:0000313" key="3">
    <source>
        <dbReference type="Proteomes" id="UP000199116"/>
    </source>
</evidence>
<dbReference type="GO" id="GO:0016740">
    <property type="term" value="F:transferase activity"/>
    <property type="evidence" value="ECO:0007669"/>
    <property type="project" value="UniProtKB-KW"/>
</dbReference>
<dbReference type="InterPro" id="IPR029044">
    <property type="entry name" value="Nucleotide-diphossugar_trans"/>
</dbReference>